<gene>
    <name evidence="2" type="ORF">EV190_101715</name>
</gene>
<feature type="domain" description="MIP18 family-like" evidence="1">
    <location>
        <begin position="11"/>
        <end position="85"/>
    </location>
</feature>
<dbReference type="Pfam" id="PF01883">
    <property type="entry name" value="FeS_assembly_P"/>
    <property type="match status" value="1"/>
</dbReference>
<sequence>MSVTVPEAALEAAVWRALGAVRDPELDEPVTDLGFVASATVSASGRVDVDLRLPTYFCAPNFAFMMVADAHDALRALPGAVEVRVRLLDHFASAEINAGVTSGEGFSAAFPGLAEGELEELRRVFRRKTHAACQEVVARRLLADGAVPEALASLTLGSVRGLVPRRDLDRLRHRRAELGLPTGPGAALLVDDGGRPLPPEEIPTRLRLARTTRISIEGNAGLCRGLLRTRYGEGEAP</sequence>
<evidence type="ECO:0000313" key="2">
    <source>
        <dbReference type="EMBL" id="TDQ55389.1"/>
    </source>
</evidence>
<dbReference type="AlphaFoldDB" id="A0A4R6V8C1"/>
<dbReference type="InterPro" id="IPR034904">
    <property type="entry name" value="FSCA_dom_sf"/>
</dbReference>
<reference evidence="2 3" key="1">
    <citation type="submission" date="2019-03" db="EMBL/GenBank/DDBJ databases">
        <title>Genomic Encyclopedia of Type Strains, Phase IV (KMG-IV): sequencing the most valuable type-strain genomes for metagenomic binning, comparative biology and taxonomic classification.</title>
        <authorList>
            <person name="Goeker M."/>
        </authorList>
    </citation>
    <scope>NUCLEOTIDE SEQUENCE [LARGE SCALE GENOMIC DNA]</scope>
    <source>
        <strain evidence="2 3">DSM 46770</strain>
    </source>
</reference>
<accession>A0A4R6V8C1</accession>
<proteinExistence type="predicted"/>
<dbReference type="SUPFAM" id="SSF117916">
    <property type="entry name" value="Fe-S cluster assembly (FSCA) domain-like"/>
    <property type="match status" value="1"/>
</dbReference>
<dbReference type="EMBL" id="SNYN01000001">
    <property type="protein sequence ID" value="TDQ55389.1"/>
    <property type="molecule type" value="Genomic_DNA"/>
</dbReference>
<evidence type="ECO:0000313" key="3">
    <source>
        <dbReference type="Proteomes" id="UP000295281"/>
    </source>
</evidence>
<dbReference type="Gene3D" id="3.30.300.130">
    <property type="entry name" value="Fe-S cluster assembly (FSCA)"/>
    <property type="match status" value="1"/>
</dbReference>
<comment type="caution">
    <text evidence="2">The sequence shown here is derived from an EMBL/GenBank/DDBJ whole genome shotgun (WGS) entry which is preliminary data.</text>
</comment>
<organism evidence="2 3">
    <name type="scientific">Actinorugispora endophytica</name>
    <dbReference type="NCBI Taxonomy" id="1605990"/>
    <lineage>
        <taxon>Bacteria</taxon>
        <taxon>Bacillati</taxon>
        <taxon>Actinomycetota</taxon>
        <taxon>Actinomycetes</taxon>
        <taxon>Streptosporangiales</taxon>
        <taxon>Nocardiopsidaceae</taxon>
        <taxon>Actinorugispora</taxon>
    </lineage>
</organism>
<protein>
    <submittedName>
        <fullName evidence="2">Metal-sulfur cluster biosynthetic enzyme</fullName>
    </submittedName>
</protein>
<keyword evidence="3" id="KW-1185">Reference proteome</keyword>
<evidence type="ECO:0000259" key="1">
    <source>
        <dbReference type="Pfam" id="PF01883"/>
    </source>
</evidence>
<dbReference type="InterPro" id="IPR002744">
    <property type="entry name" value="MIP18-like"/>
</dbReference>
<dbReference type="Proteomes" id="UP000295281">
    <property type="component" value="Unassembled WGS sequence"/>
</dbReference>
<name>A0A4R6V8C1_9ACTN</name>
<dbReference type="RefSeq" id="WP_208112998.1">
    <property type="nucleotide sequence ID" value="NZ_SNYN01000001.1"/>
</dbReference>